<evidence type="ECO:0000313" key="4">
    <source>
        <dbReference type="Proteomes" id="UP000247973"/>
    </source>
</evidence>
<evidence type="ECO:0000313" key="3">
    <source>
        <dbReference type="EMBL" id="PXV64129.1"/>
    </source>
</evidence>
<dbReference type="Pfam" id="PF01531">
    <property type="entry name" value="Glyco_transf_11"/>
    <property type="match status" value="1"/>
</dbReference>
<evidence type="ECO:0000256" key="2">
    <source>
        <dbReference type="ARBA" id="ARBA00022679"/>
    </source>
</evidence>
<reference evidence="3 4" key="1">
    <citation type="submission" date="2018-03" db="EMBL/GenBank/DDBJ databases">
        <title>Genomic Encyclopedia of Archaeal and Bacterial Type Strains, Phase II (KMG-II): from individual species to whole genera.</title>
        <authorList>
            <person name="Goeker M."/>
        </authorList>
    </citation>
    <scope>NUCLEOTIDE SEQUENCE [LARGE SCALE GENOMIC DNA]</scope>
    <source>
        <strain evidence="3 4">DSM 100214</strain>
    </source>
</reference>
<dbReference type="GO" id="GO:0016020">
    <property type="term" value="C:membrane"/>
    <property type="evidence" value="ECO:0007669"/>
    <property type="project" value="InterPro"/>
</dbReference>
<comment type="caution">
    <text evidence="3">The sequence shown here is derived from an EMBL/GenBank/DDBJ whole genome shotgun (WGS) entry which is preliminary data.</text>
</comment>
<gene>
    <name evidence="3" type="ORF">CLV62_11187</name>
</gene>
<dbReference type="OrthoDB" id="9794601at2"/>
<dbReference type="PANTHER" id="PTHR11927">
    <property type="entry name" value="GALACTOSIDE 2-L-FUCOSYLTRANSFERASE"/>
    <property type="match status" value="1"/>
</dbReference>
<dbReference type="GO" id="GO:0005975">
    <property type="term" value="P:carbohydrate metabolic process"/>
    <property type="evidence" value="ECO:0007669"/>
    <property type="project" value="InterPro"/>
</dbReference>
<sequence>MVYIELNGRIGNNLFQIAAGASYAKKYNLNYRVVCHDGYFLPEPDNCYIKDYIKQFKDNILRNIPIQEGRPQEECFYYYDIDFVYREIPYHENILLYGTFHSYKYFDKELVNSLFEISPSEKEYILNKYGDILSEDVTSIHVRRGDYCKQPHRYAVASMPYFNKAIDYIGRDKKFLIISDDIEWCKKKFKGDNFYFSDNEKPIIDLYIQMLCKNNIISNSTFSWWGAWLNPNSDKVVIYPDPWYGKTFSNYNTKDLIPLDWIRTESKLSWGLYLLAISLNFKEKVQNLAPKSLKEKVKKFLKR</sequence>
<dbReference type="CDD" id="cd11301">
    <property type="entry name" value="Fut1_Fut2_like"/>
    <property type="match status" value="1"/>
</dbReference>
<dbReference type="GO" id="GO:0008107">
    <property type="term" value="F:galactoside 2-alpha-L-fucosyltransferase activity"/>
    <property type="evidence" value="ECO:0007669"/>
    <property type="project" value="InterPro"/>
</dbReference>
<keyword evidence="2 3" id="KW-0808">Transferase</keyword>
<dbReference type="AlphaFoldDB" id="A0A2V3PQQ2"/>
<protein>
    <submittedName>
        <fullName evidence="3">Glycosyl transferase family 11</fullName>
    </submittedName>
</protein>
<evidence type="ECO:0000256" key="1">
    <source>
        <dbReference type="ARBA" id="ARBA00022676"/>
    </source>
</evidence>
<keyword evidence="1" id="KW-0328">Glycosyltransferase</keyword>
<dbReference type="PANTHER" id="PTHR11927:SF9">
    <property type="entry name" value="L-FUCOSYLTRANSFERASE"/>
    <property type="match status" value="1"/>
</dbReference>
<name>A0A2V3PQQ2_9BACT</name>
<proteinExistence type="predicted"/>
<keyword evidence="4" id="KW-1185">Reference proteome</keyword>
<dbReference type="RefSeq" id="WP_110310688.1">
    <property type="nucleotide sequence ID" value="NZ_QICL01000011.1"/>
</dbReference>
<dbReference type="InterPro" id="IPR002516">
    <property type="entry name" value="Glyco_trans_11"/>
</dbReference>
<dbReference type="EMBL" id="QICL01000011">
    <property type="protein sequence ID" value="PXV64129.1"/>
    <property type="molecule type" value="Genomic_DNA"/>
</dbReference>
<accession>A0A2V3PQQ2</accession>
<organism evidence="3 4">
    <name type="scientific">Dysgonomonas alginatilytica</name>
    <dbReference type="NCBI Taxonomy" id="1605892"/>
    <lineage>
        <taxon>Bacteria</taxon>
        <taxon>Pseudomonadati</taxon>
        <taxon>Bacteroidota</taxon>
        <taxon>Bacteroidia</taxon>
        <taxon>Bacteroidales</taxon>
        <taxon>Dysgonomonadaceae</taxon>
        <taxon>Dysgonomonas</taxon>
    </lineage>
</organism>
<dbReference type="Proteomes" id="UP000247973">
    <property type="component" value="Unassembled WGS sequence"/>
</dbReference>